<dbReference type="Proteomes" id="UP000002207">
    <property type="component" value="Chromosome"/>
</dbReference>
<dbReference type="Gene3D" id="1.50.10.10">
    <property type="match status" value="1"/>
</dbReference>
<keyword evidence="5" id="KW-0136">Cellulose degradation</keyword>
<dbReference type="KEGG" id="aca:ACP_0076"/>
<dbReference type="GO" id="GO:0008810">
    <property type="term" value="F:cellulase activity"/>
    <property type="evidence" value="ECO:0007669"/>
    <property type="project" value="UniProtKB-EC"/>
</dbReference>
<proteinExistence type="inferred from homology"/>
<dbReference type="PROSITE" id="PS51257">
    <property type="entry name" value="PROKAR_LIPOPROTEIN"/>
    <property type="match status" value="1"/>
</dbReference>
<evidence type="ECO:0000256" key="7">
    <source>
        <dbReference type="ARBA" id="ARBA00023326"/>
    </source>
</evidence>
<sequence>MMRMRMKLLRHVLSVASLSALIFATGCRAQSWPLWQAYQGKFLNSDGRVVDYNAQARTTSEGQSYALFFALVANDRPAFDKVLAWTQNNLAQGDLTAHLPAWEWGKAKDGQWKTIDPNPASDADLWISYTLLQAGRLWHDPHYTALGTVMAKRIANEEVANLPGLGSMLLPGPTGFHPNAATWLLNPSYMPLPVVEGMAHADPSGPWAGMAAAVPDLVKGASPAGFVMDWVSYSQAGGFQPAVLPTAPKGTVPMGSYDAIRVYLWTGMANPATPGAKLTLRALYGMAAYLKSHTLPPEKVDPQGKVLSTSAPVGFSAAVEPFLSALGDKGDLNTQQARLDAMVNPNTKLYGEPPAYFDQNLAMFGEGWQQHRFGFASDGDLWVKWKGR</sequence>
<dbReference type="GO" id="GO:0030245">
    <property type="term" value="P:cellulose catabolic process"/>
    <property type="evidence" value="ECO:0007669"/>
    <property type="project" value="UniProtKB-KW"/>
</dbReference>
<evidence type="ECO:0000256" key="8">
    <source>
        <dbReference type="SAM" id="SignalP"/>
    </source>
</evidence>
<evidence type="ECO:0000256" key="6">
    <source>
        <dbReference type="ARBA" id="ARBA00023295"/>
    </source>
</evidence>
<dbReference type="CAZy" id="GH8">
    <property type="family name" value="Glycoside Hydrolase Family 8"/>
</dbReference>
<accession>C1F831</accession>
<keyword evidence="10" id="KW-1185">Reference proteome</keyword>
<dbReference type="STRING" id="240015.ACP_0076"/>
<evidence type="ECO:0000256" key="1">
    <source>
        <dbReference type="ARBA" id="ARBA00000966"/>
    </source>
</evidence>
<dbReference type="InterPro" id="IPR002037">
    <property type="entry name" value="Glyco_hydro_8"/>
</dbReference>
<evidence type="ECO:0000256" key="5">
    <source>
        <dbReference type="ARBA" id="ARBA00023001"/>
    </source>
</evidence>
<keyword evidence="7" id="KW-0624">Polysaccharide degradation</keyword>
<keyword evidence="4" id="KW-0378">Hydrolase</keyword>
<dbReference type="FunCoup" id="C1F831">
    <property type="interactions" value="9"/>
</dbReference>
<dbReference type="InterPro" id="IPR012341">
    <property type="entry name" value="6hp_glycosidase-like_sf"/>
</dbReference>
<evidence type="ECO:0000256" key="4">
    <source>
        <dbReference type="ARBA" id="ARBA00022801"/>
    </source>
</evidence>
<evidence type="ECO:0000313" key="10">
    <source>
        <dbReference type="Proteomes" id="UP000002207"/>
    </source>
</evidence>
<protein>
    <recommendedName>
        <fullName evidence="3">cellulase</fullName>
        <ecNumber evidence="3">3.2.1.4</ecNumber>
    </recommendedName>
</protein>
<feature type="signal peptide" evidence="8">
    <location>
        <begin position="1"/>
        <end position="29"/>
    </location>
</feature>
<keyword evidence="7" id="KW-0119">Carbohydrate metabolism</keyword>
<dbReference type="HOGENOM" id="CLU_037297_0_0_0"/>
<comment type="catalytic activity">
    <reaction evidence="1">
        <text>Endohydrolysis of (1-&gt;4)-beta-D-glucosidic linkages in cellulose, lichenin and cereal beta-D-glucans.</text>
        <dbReference type="EC" id="3.2.1.4"/>
    </reaction>
</comment>
<dbReference type="InParanoid" id="C1F831"/>
<reference evidence="9 10" key="1">
    <citation type="journal article" date="2009" name="Appl. Environ. Microbiol.">
        <title>Three genomes from the phylum Acidobacteria provide insight into the lifestyles of these microorganisms in soils.</title>
        <authorList>
            <person name="Ward N.L."/>
            <person name="Challacombe J.F."/>
            <person name="Janssen P.H."/>
            <person name="Henrissat B."/>
            <person name="Coutinho P.M."/>
            <person name="Wu M."/>
            <person name="Xie G."/>
            <person name="Haft D.H."/>
            <person name="Sait M."/>
            <person name="Badger J."/>
            <person name="Barabote R.D."/>
            <person name="Bradley B."/>
            <person name="Brettin T.S."/>
            <person name="Brinkac L.M."/>
            <person name="Bruce D."/>
            <person name="Creasy T."/>
            <person name="Daugherty S.C."/>
            <person name="Davidsen T.M."/>
            <person name="DeBoy R.T."/>
            <person name="Detter J.C."/>
            <person name="Dodson R.J."/>
            <person name="Durkin A.S."/>
            <person name="Ganapathy A."/>
            <person name="Gwinn-Giglio M."/>
            <person name="Han C.S."/>
            <person name="Khouri H."/>
            <person name="Kiss H."/>
            <person name="Kothari S.P."/>
            <person name="Madupu R."/>
            <person name="Nelson K.E."/>
            <person name="Nelson W.C."/>
            <person name="Paulsen I."/>
            <person name="Penn K."/>
            <person name="Ren Q."/>
            <person name="Rosovitz M.J."/>
            <person name="Selengut J.D."/>
            <person name="Shrivastava S."/>
            <person name="Sullivan S.A."/>
            <person name="Tapia R."/>
            <person name="Thompson L.S."/>
            <person name="Watkins K.L."/>
            <person name="Yang Q."/>
            <person name="Yu C."/>
            <person name="Zafar N."/>
            <person name="Zhou L."/>
            <person name="Kuske C.R."/>
        </authorList>
    </citation>
    <scope>NUCLEOTIDE SEQUENCE [LARGE SCALE GENOMIC DNA]</scope>
    <source>
        <strain evidence="10">ATCC 51196 / DSM 11244 / BCRC 80197 / JCM 7670 / NBRC 15755 / NCIMB 13165 / 161</strain>
    </source>
</reference>
<evidence type="ECO:0000313" key="9">
    <source>
        <dbReference type="EMBL" id="ACO34478.1"/>
    </source>
</evidence>
<feature type="chain" id="PRO_5002909383" description="cellulase" evidence="8">
    <location>
        <begin position="30"/>
        <end position="388"/>
    </location>
</feature>
<dbReference type="eggNOG" id="COG3405">
    <property type="taxonomic scope" value="Bacteria"/>
</dbReference>
<dbReference type="EMBL" id="CP001472">
    <property type="protein sequence ID" value="ACO34478.1"/>
    <property type="molecule type" value="Genomic_DNA"/>
</dbReference>
<dbReference type="Pfam" id="PF01270">
    <property type="entry name" value="Glyco_hydro_8"/>
    <property type="match status" value="1"/>
</dbReference>
<dbReference type="InterPro" id="IPR008928">
    <property type="entry name" value="6-hairpin_glycosidase_sf"/>
</dbReference>
<keyword evidence="8" id="KW-0732">Signal</keyword>
<name>C1F831_ACIC5</name>
<dbReference type="AlphaFoldDB" id="C1F831"/>
<dbReference type="NCBIfam" id="NF008305">
    <property type="entry name" value="PRK11097.1"/>
    <property type="match status" value="1"/>
</dbReference>
<dbReference type="SUPFAM" id="SSF48208">
    <property type="entry name" value="Six-hairpin glycosidases"/>
    <property type="match status" value="1"/>
</dbReference>
<organism evidence="9 10">
    <name type="scientific">Acidobacterium capsulatum (strain ATCC 51196 / DSM 11244 / BCRC 80197 / JCM 7670 / NBRC 15755 / NCIMB 13165 / 161)</name>
    <dbReference type="NCBI Taxonomy" id="240015"/>
    <lineage>
        <taxon>Bacteria</taxon>
        <taxon>Pseudomonadati</taxon>
        <taxon>Acidobacteriota</taxon>
        <taxon>Terriglobia</taxon>
        <taxon>Terriglobales</taxon>
        <taxon>Acidobacteriaceae</taxon>
        <taxon>Acidobacterium</taxon>
    </lineage>
</organism>
<comment type="similarity">
    <text evidence="2">Belongs to the glycosyl hydrolase 8 (cellulase D) family.</text>
</comment>
<evidence type="ECO:0000256" key="3">
    <source>
        <dbReference type="ARBA" id="ARBA00012601"/>
    </source>
</evidence>
<evidence type="ECO:0000256" key="2">
    <source>
        <dbReference type="ARBA" id="ARBA00009209"/>
    </source>
</evidence>
<dbReference type="PRINTS" id="PR00735">
    <property type="entry name" value="GLHYDRLASE8"/>
</dbReference>
<gene>
    <name evidence="9" type="ordered locus">ACP_0076</name>
</gene>
<dbReference type="EC" id="3.2.1.4" evidence="3"/>
<keyword evidence="6" id="KW-0326">Glycosidase</keyword>